<keyword evidence="5 7" id="KW-0378">Hydrolase</keyword>
<comment type="function">
    <text evidence="7">SbcCD cleaves DNA hairpin structures. These structures can inhibit DNA replication and are intermediates in certain DNA recombination reactions. The complex acts as a 3'-&gt;5' double strand exonuclease that can open hairpins. It also has a 5' single-strand endonuclease activity.</text>
</comment>
<dbReference type="GO" id="GO:0006260">
    <property type="term" value="P:DNA replication"/>
    <property type="evidence" value="ECO:0007669"/>
    <property type="project" value="UniProtKB-KW"/>
</dbReference>
<keyword evidence="6 7" id="KW-0269">Exonuclease</keyword>
<dbReference type="SUPFAM" id="SSF56300">
    <property type="entry name" value="Metallo-dependent phosphatases"/>
    <property type="match status" value="1"/>
</dbReference>
<comment type="subunit">
    <text evidence="2 7">Heterodimer of SbcC and SbcD.</text>
</comment>
<evidence type="ECO:0000256" key="5">
    <source>
        <dbReference type="ARBA" id="ARBA00022801"/>
    </source>
</evidence>
<feature type="domain" description="Nuclease SbcCD subunit D C-terminal" evidence="9">
    <location>
        <begin position="276"/>
        <end position="362"/>
    </location>
</feature>
<evidence type="ECO:0000256" key="6">
    <source>
        <dbReference type="ARBA" id="ARBA00022839"/>
    </source>
</evidence>
<gene>
    <name evidence="7" type="primary">sbcD</name>
    <name evidence="10" type="ORF">EV212_11821</name>
</gene>
<dbReference type="PANTHER" id="PTHR30337">
    <property type="entry name" value="COMPONENT OF ATP-DEPENDENT DSDNA EXONUCLEASE"/>
    <property type="match status" value="1"/>
</dbReference>
<dbReference type="InterPro" id="IPR050535">
    <property type="entry name" value="DNA_Repair-Maintenance_Comp"/>
</dbReference>
<sequence length="388" mass="44852">MKIFHIADLHIGKQLNYYNLKANQEEILNQIINRMEEYHPDALLIAGDVFDKSMPSGEAYTVFDDFLNRVSSLEPAIPICIIAGNHDSPERLNYASSFMEKHQIYISVMPPQKADEYLKKVVLADDYGLVNIYLLPFTKPGYVRPLFSDRDISDYETAVRAILERESIDISQRNILVSHQFYQSSGWETATCDSEQVILSVGGLDRIDISVLKDFDYVALGHLHGPQKIKEEWIRYAGSPLKYSVSEERHHKSITMVTLGEKGQRPEIRQIPLSPRQDVRTERGTLKEILERATDAKRHDFISVTLTDENEPYRMKEMLREVYDYLLEIRVDNTRTRKRLELVSETQKNLTPFDAFRAFYEDVAKMPLTGAEEVLIEKTLNQLAEDKE</sequence>
<dbReference type="RefSeq" id="WP_132094049.1">
    <property type="nucleotide sequence ID" value="NZ_JANKAQ010000017.1"/>
</dbReference>
<feature type="domain" description="Calcineurin-like phosphoesterase" evidence="8">
    <location>
        <begin position="1"/>
        <end position="225"/>
    </location>
</feature>
<dbReference type="PANTHER" id="PTHR30337:SF0">
    <property type="entry name" value="NUCLEASE SBCCD SUBUNIT D"/>
    <property type="match status" value="1"/>
</dbReference>
<evidence type="ECO:0000259" key="8">
    <source>
        <dbReference type="Pfam" id="PF00149"/>
    </source>
</evidence>
<dbReference type="InterPro" id="IPR026843">
    <property type="entry name" value="SbcD_C"/>
</dbReference>
<dbReference type="Gene3D" id="3.60.21.10">
    <property type="match status" value="1"/>
</dbReference>
<proteinExistence type="inferred from homology"/>
<dbReference type="NCBIfam" id="TIGR00619">
    <property type="entry name" value="sbcd"/>
    <property type="match status" value="1"/>
</dbReference>
<dbReference type="GO" id="GO:0006310">
    <property type="term" value="P:DNA recombination"/>
    <property type="evidence" value="ECO:0007669"/>
    <property type="project" value="UniProtKB-KW"/>
</dbReference>
<keyword evidence="7" id="KW-0235">DNA replication</keyword>
<reference evidence="10 11" key="1">
    <citation type="submission" date="2019-03" db="EMBL/GenBank/DDBJ databases">
        <title>Genomic Encyclopedia of Type Strains, Phase IV (KMG-IV): sequencing the most valuable type-strain genomes for metagenomic binning, comparative biology and taxonomic classification.</title>
        <authorList>
            <person name="Goeker M."/>
        </authorList>
    </citation>
    <scope>NUCLEOTIDE SEQUENCE [LARGE SCALE GENOMIC DNA]</scope>
    <source>
        <strain evidence="10 11">DSM 28559</strain>
    </source>
</reference>
<keyword evidence="7" id="KW-0233">DNA recombination</keyword>
<evidence type="ECO:0000256" key="3">
    <source>
        <dbReference type="ARBA" id="ARBA00013365"/>
    </source>
</evidence>
<evidence type="ECO:0000313" key="11">
    <source>
        <dbReference type="Proteomes" id="UP000295711"/>
    </source>
</evidence>
<dbReference type="Proteomes" id="UP000295711">
    <property type="component" value="Unassembled WGS sequence"/>
</dbReference>
<comment type="caution">
    <text evidence="10">The sequence shown here is derived from an EMBL/GenBank/DDBJ whole genome shotgun (WGS) entry which is preliminary data.</text>
</comment>
<evidence type="ECO:0000256" key="1">
    <source>
        <dbReference type="ARBA" id="ARBA00010555"/>
    </source>
</evidence>
<dbReference type="OrthoDB" id="9773856at2"/>
<dbReference type="CDD" id="cd00840">
    <property type="entry name" value="MPP_Mre11_N"/>
    <property type="match status" value="1"/>
</dbReference>
<keyword evidence="7" id="KW-0255">Endonuclease</keyword>
<evidence type="ECO:0000256" key="4">
    <source>
        <dbReference type="ARBA" id="ARBA00022722"/>
    </source>
</evidence>
<dbReference type="AlphaFoldDB" id="A0A4R2LGQ5"/>
<dbReference type="Pfam" id="PF00149">
    <property type="entry name" value="Metallophos"/>
    <property type="match status" value="1"/>
</dbReference>
<accession>A0A4R2LGQ5</accession>
<organism evidence="10 11">
    <name type="scientific">Frisingicoccus caecimuris</name>
    <dbReference type="NCBI Taxonomy" id="1796636"/>
    <lineage>
        <taxon>Bacteria</taxon>
        <taxon>Bacillati</taxon>
        <taxon>Bacillota</taxon>
        <taxon>Clostridia</taxon>
        <taxon>Lachnospirales</taxon>
        <taxon>Lachnospiraceae</taxon>
        <taxon>Frisingicoccus</taxon>
    </lineage>
</organism>
<keyword evidence="11" id="KW-1185">Reference proteome</keyword>
<dbReference type="Pfam" id="PF12320">
    <property type="entry name" value="SbcD_C"/>
    <property type="match status" value="1"/>
</dbReference>
<evidence type="ECO:0000256" key="7">
    <source>
        <dbReference type="RuleBase" id="RU363069"/>
    </source>
</evidence>
<comment type="similarity">
    <text evidence="1 7">Belongs to the SbcD family.</text>
</comment>
<dbReference type="EMBL" id="SLXA01000018">
    <property type="protein sequence ID" value="TCO82193.1"/>
    <property type="molecule type" value="Genomic_DNA"/>
</dbReference>
<name>A0A4R2LGQ5_9FIRM</name>
<dbReference type="InterPro" id="IPR004843">
    <property type="entry name" value="Calcineurin-like_PHP"/>
</dbReference>
<dbReference type="GO" id="GO:0004519">
    <property type="term" value="F:endonuclease activity"/>
    <property type="evidence" value="ECO:0007669"/>
    <property type="project" value="UniProtKB-KW"/>
</dbReference>
<evidence type="ECO:0000256" key="2">
    <source>
        <dbReference type="ARBA" id="ARBA00011322"/>
    </source>
</evidence>
<dbReference type="InterPro" id="IPR029052">
    <property type="entry name" value="Metallo-depent_PP-like"/>
</dbReference>
<evidence type="ECO:0000259" key="9">
    <source>
        <dbReference type="Pfam" id="PF12320"/>
    </source>
</evidence>
<keyword evidence="4 7" id="KW-0540">Nuclease</keyword>
<dbReference type="GO" id="GO:0008408">
    <property type="term" value="F:3'-5' exonuclease activity"/>
    <property type="evidence" value="ECO:0007669"/>
    <property type="project" value="InterPro"/>
</dbReference>
<dbReference type="InterPro" id="IPR041796">
    <property type="entry name" value="Mre11_N"/>
</dbReference>
<protein>
    <recommendedName>
        <fullName evidence="3 7">Nuclease SbcCD subunit D</fullName>
    </recommendedName>
</protein>
<evidence type="ECO:0000313" key="10">
    <source>
        <dbReference type="EMBL" id="TCO82193.1"/>
    </source>
</evidence>
<dbReference type="InterPro" id="IPR004593">
    <property type="entry name" value="SbcD"/>
</dbReference>